<evidence type="ECO:0000256" key="1">
    <source>
        <dbReference type="ARBA" id="ARBA00008416"/>
    </source>
</evidence>
<protein>
    <submittedName>
        <fullName evidence="6">Pirin domain-containing protein</fullName>
    </submittedName>
</protein>
<dbReference type="Gene3D" id="2.60.120.10">
    <property type="entry name" value="Jelly Rolls"/>
    <property type="match status" value="2"/>
</dbReference>
<dbReference type="STRING" id="40754.THII_2397"/>
<evidence type="ECO:0000313" key="7">
    <source>
        <dbReference type="Proteomes" id="UP000031623"/>
    </source>
</evidence>
<dbReference type="EMBL" id="AP014633">
    <property type="protein sequence ID" value="BAP56694.1"/>
    <property type="molecule type" value="Genomic_DNA"/>
</dbReference>
<keyword evidence="2" id="KW-0408">Iron</keyword>
<dbReference type="PANTHER" id="PTHR43212">
    <property type="entry name" value="QUERCETIN 2,3-DIOXYGENASE"/>
    <property type="match status" value="1"/>
</dbReference>
<dbReference type="SUPFAM" id="SSF51182">
    <property type="entry name" value="RmlC-like cupins"/>
    <property type="match status" value="1"/>
</dbReference>
<dbReference type="Proteomes" id="UP000031623">
    <property type="component" value="Chromosome"/>
</dbReference>
<reference evidence="6" key="1">
    <citation type="journal article" date="2014" name="ISME J.">
        <title>Ecophysiology of Thioploca ingrica as revealed by the complete genome sequence supplemented with proteomic evidence.</title>
        <authorList>
            <person name="Kojima H."/>
            <person name="Ogura Y."/>
            <person name="Yamamoto N."/>
            <person name="Togashi T."/>
            <person name="Mori H."/>
            <person name="Watanabe T."/>
            <person name="Nemoto F."/>
            <person name="Kurokawa K."/>
            <person name="Hayashi T."/>
            <person name="Fukui M."/>
        </authorList>
    </citation>
    <scope>NUCLEOTIDE SEQUENCE [LARGE SCALE GENOMIC DNA]</scope>
</reference>
<feature type="binding site" evidence="2">
    <location>
        <position position="59"/>
    </location>
    <ligand>
        <name>Fe cation</name>
        <dbReference type="ChEBI" id="CHEBI:24875"/>
    </ligand>
</feature>
<proteinExistence type="inferred from homology"/>
<gene>
    <name evidence="6" type="ORF">THII_2397</name>
</gene>
<evidence type="ECO:0000256" key="3">
    <source>
        <dbReference type="RuleBase" id="RU003457"/>
    </source>
</evidence>
<feature type="domain" description="Quercetin 2,3-dioxygenase C-terminal cupin" evidence="5">
    <location>
        <begin position="146"/>
        <end position="229"/>
    </location>
</feature>
<sequence>MIMIYKADQHGRSELNWLSSWFHFSFAEYYNPKRIQFGALRVINDDLIKAGTGFGMHPHKDMEIISYVIDGELTHVDSMGHQRVLSRGQVQYMSAGRGVTHSEYNHGTKTTRLLQIWILPDNKGYDPRYGDYAFAWADRENQWLHLVSGEMGNAPVKIHQDANLYALSLAPGKSIHSDIRQQRQAYLVLIEGSAMINGHLLTTRDGLETLEESLNIEAQEQSHLLLIELAKNV</sequence>
<accession>A0A090AHE9</accession>
<evidence type="ECO:0000313" key="6">
    <source>
        <dbReference type="EMBL" id="BAP56694.1"/>
    </source>
</evidence>
<dbReference type="InterPro" id="IPR012093">
    <property type="entry name" value="Pirin"/>
</dbReference>
<organism evidence="6 7">
    <name type="scientific">Thioploca ingrica</name>
    <dbReference type="NCBI Taxonomy" id="40754"/>
    <lineage>
        <taxon>Bacteria</taxon>
        <taxon>Pseudomonadati</taxon>
        <taxon>Pseudomonadota</taxon>
        <taxon>Gammaproteobacteria</taxon>
        <taxon>Thiotrichales</taxon>
        <taxon>Thiotrichaceae</taxon>
        <taxon>Thioploca</taxon>
    </lineage>
</organism>
<feature type="domain" description="Pirin N-terminal" evidence="4">
    <location>
        <begin position="13"/>
        <end position="118"/>
    </location>
</feature>
<comment type="cofactor">
    <cofactor evidence="2">
        <name>Fe cation</name>
        <dbReference type="ChEBI" id="CHEBI:24875"/>
    </cofactor>
    <text evidence="2">Binds 1 Fe cation per subunit.</text>
</comment>
<dbReference type="Pfam" id="PF02678">
    <property type="entry name" value="Pirin"/>
    <property type="match status" value="1"/>
</dbReference>
<dbReference type="InterPro" id="IPR014710">
    <property type="entry name" value="RmlC-like_jellyroll"/>
</dbReference>
<evidence type="ECO:0000259" key="4">
    <source>
        <dbReference type="Pfam" id="PF02678"/>
    </source>
</evidence>
<keyword evidence="2" id="KW-0479">Metal-binding</keyword>
<dbReference type="KEGG" id="tig:THII_2397"/>
<evidence type="ECO:0000259" key="5">
    <source>
        <dbReference type="Pfam" id="PF17954"/>
    </source>
</evidence>
<feature type="binding site" evidence="2">
    <location>
        <position position="103"/>
    </location>
    <ligand>
        <name>Fe cation</name>
        <dbReference type="ChEBI" id="CHEBI:24875"/>
    </ligand>
</feature>
<dbReference type="PANTHER" id="PTHR43212:SF3">
    <property type="entry name" value="QUERCETIN 2,3-DIOXYGENASE"/>
    <property type="match status" value="1"/>
</dbReference>
<comment type="similarity">
    <text evidence="1 3">Belongs to the pirin family.</text>
</comment>
<dbReference type="CDD" id="cd02910">
    <property type="entry name" value="cupin_Yhhw_N"/>
    <property type="match status" value="1"/>
</dbReference>
<feature type="binding site" evidence="2">
    <location>
        <position position="57"/>
    </location>
    <ligand>
        <name>Fe cation</name>
        <dbReference type="ChEBI" id="CHEBI:24875"/>
    </ligand>
</feature>
<dbReference type="InterPro" id="IPR041602">
    <property type="entry name" value="Quercetinase_C"/>
</dbReference>
<dbReference type="InterPro" id="IPR011051">
    <property type="entry name" value="RmlC_Cupin_sf"/>
</dbReference>
<dbReference type="Pfam" id="PF17954">
    <property type="entry name" value="Pirin_C_2"/>
    <property type="match status" value="1"/>
</dbReference>
<dbReference type="PIRSF" id="PIRSF006232">
    <property type="entry name" value="Pirin"/>
    <property type="match status" value="1"/>
</dbReference>
<keyword evidence="7" id="KW-1185">Reference proteome</keyword>
<dbReference type="InterPro" id="IPR003829">
    <property type="entry name" value="Pirin_N_dom"/>
</dbReference>
<feature type="binding site" evidence="2">
    <location>
        <position position="101"/>
    </location>
    <ligand>
        <name>Fe cation</name>
        <dbReference type="ChEBI" id="CHEBI:24875"/>
    </ligand>
</feature>
<dbReference type="GO" id="GO:0046872">
    <property type="term" value="F:metal ion binding"/>
    <property type="evidence" value="ECO:0007669"/>
    <property type="project" value="UniProtKB-KW"/>
</dbReference>
<dbReference type="AlphaFoldDB" id="A0A090AHE9"/>
<evidence type="ECO:0000256" key="2">
    <source>
        <dbReference type="PIRSR" id="PIRSR006232-1"/>
    </source>
</evidence>
<dbReference type="HOGENOM" id="CLU_064194_2_1_6"/>
<name>A0A090AHE9_9GAMM</name>